<feature type="compositionally biased region" description="Basic and acidic residues" evidence="1">
    <location>
        <begin position="88"/>
        <end position="103"/>
    </location>
</feature>
<feature type="region of interest" description="Disordered" evidence="1">
    <location>
        <begin position="66"/>
        <end position="123"/>
    </location>
</feature>
<accession>A0ABR1V0T2</accession>
<sequence length="387" mass="43394">MPASSQQQPSNIPVPVSATAKPKRPRIDWIIDPADMLADVNWVEQDDNKLLLEDRHYARIFPTPAAASSRPLSHQEEESSAHSLRARQSSEHGHDDTFAEPKPLDSNAVSKADTDQSHTSARERARHKLHELRGMHHRHNSSVHSHHDFLNFRRSSFSDTSESETDRKRRGRSGTVTADGKAVLEKQMNEMMAQEALEDRKRSLDEESVNRKQIHPTHMTPDKSSDPSAPGHTRMGSRIDDKGDPEKTMRAQARPSSPVRSFRESLEVPGFNSRFSMDLDSSAPPSPDLKPVRRRNNFMPGIGTDLSPPSSRPSSPVRNPFSKVKSMFRDRSRDREREKDRVDQVNVIKEESIGSPIEPVESSTLSPFSTESLGNMGGEGPVAQCQR</sequence>
<dbReference type="Proteomes" id="UP001480595">
    <property type="component" value="Unassembled WGS sequence"/>
</dbReference>
<proteinExistence type="predicted"/>
<feature type="region of interest" description="Disordered" evidence="1">
    <location>
        <begin position="1"/>
        <end position="26"/>
    </location>
</feature>
<feature type="compositionally biased region" description="Low complexity" evidence="1">
    <location>
        <begin position="307"/>
        <end position="316"/>
    </location>
</feature>
<evidence type="ECO:0000313" key="2">
    <source>
        <dbReference type="EMBL" id="KAK8064799.1"/>
    </source>
</evidence>
<name>A0ABR1V0T2_9PEZI</name>
<keyword evidence="3" id="KW-1185">Reference proteome</keyword>
<dbReference type="InterPro" id="IPR038769">
    <property type="entry name" value="MTC4"/>
</dbReference>
<evidence type="ECO:0000313" key="3">
    <source>
        <dbReference type="Proteomes" id="UP001480595"/>
    </source>
</evidence>
<feature type="compositionally biased region" description="Basic and acidic residues" evidence="1">
    <location>
        <begin position="237"/>
        <end position="249"/>
    </location>
</feature>
<reference evidence="2 3" key="1">
    <citation type="submission" date="2023-01" db="EMBL/GenBank/DDBJ databases">
        <title>Analysis of 21 Apiospora genomes using comparative genomics revels a genus with tremendous synthesis potential of carbohydrate active enzymes and secondary metabolites.</title>
        <authorList>
            <person name="Sorensen T."/>
        </authorList>
    </citation>
    <scope>NUCLEOTIDE SEQUENCE [LARGE SCALE GENOMIC DNA]</scope>
    <source>
        <strain evidence="2 3">CBS 135458</strain>
    </source>
</reference>
<dbReference type="EMBL" id="JAQQWL010000007">
    <property type="protein sequence ID" value="KAK8064799.1"/>
    <property type="molecule type" value="Genomic_DNA"/>
</dbReference>
<feature type="region of interest" description="Disordered" evidence="1">
    <location>
        <begin position="157"/>
        <end position="387"/>
    </location>
</feature>
<dbReference type="PANTHER" id="PTHR38426">
    <property type="entry name" value="MAINTENANCE OF TELOMERE CAPPING PROTEIN 4"/>
    <property type="match status" value="1"/>
</dbReference>
<dbReference type="GeneID" id="92091909"/>
<feature type="compositionally biased region" description="Basic and acidic residues" evidence="1">
    <location>
        <begin position="327"/>
        <end position="352"/>
    </location>
</feature>
<gene>
    <name evidence="2" type="ORF">PG994_007437</name>
</gene>
<feature type="compositionally biased region" description="Polar residues" evidence="1">
    <location>
        <begin position="361"/>
        <end position="373"/>
    </location>
</feature>
<comment type="caution">
    <text evidence="2">The sequence shown here is derived from an EMBL/GenBank/DDBJ whole genome shotgun (WGS) entry which is preliminary data.</text>
</comment>
<dbReference type="RefSeq" id="XP_066715788.1">
    <property type="nucleotide sequence ID" value="XM_066858846.1"/>
</dbReference>
<evidence type="ECO:0000256" key="1">
    <source>
        <dbReference type="SAM" id="MobiDB-lite"/>
    </source>
</evidence>
<organism evidence="2 3">
    <name type="scientific">Apiospora phragmitis</name>
    <dbReference type="NCBI Taxonomy" id="2905665"/>
    <lineage>
        <taxon>Eukaryota</taxon>
        <taxon>Fungi</taxon>
        <taxon>Dikarya</taxon>
        <taxon>Ascomycota</taxon>
        <taxon>Pezizomycotina</taxon>
        <taxon>Sordariomycetes</taxon>
        <taxon>Xylariomycetidae</taxon>
        <taxon>Amphisphaeriales</taxon>
        <taxon>Apiosporaceae</taxon>
        <taxon>Apiospora</taxon>
    </lineage>
</organism>
<dbReference type="PANTHER" id="PTHR38426:SF1">
    <property type="entry name" value="MAINTENANCE OF TELOMERE CAPPING PROTEIN 4"/>
    <property type="match status" value="1"/>
</dbReference>
<protein>
    <submittedName>
        <fullName evidence="2">Uncharacterized protein</fullName>
    </submittedName>
</protein>
<feature type="compositionally biased region" description="Basic and acidic residues" evidence="1">
    <location>
        <begin position="112"/>
        <end position="123"/>
    </location>
</feature>
<feature type="compositionally biased region" description="Polar residues" evidence="1">
    <location>
        <begin position="1"/>
        <end position="11"/>
    </location>
</feature>
<feature type="compositionally biased region" description="Basic and acidic residues" evidence="1">
    <location>
        <begin position="197"/>
        <end position="210"/>
    </location>
</feature>